<dbReference type="EMBL" id="CP046056">
    <property type="protein sequence ID" value="QQD23392.1"/>
    <property type="molecule type" value="Genomic_DNA"/>
</dbReference>
<evidence type="ECO:0000313" key="2">
    <source>
        <dbReference type="Proteomes" id="UP000596074"/>
    </source>
</evidence>
<keyword evidence="2" id="KW-1185">Reference proteome</keyword>
<dbReference type="KEGG" id="vcw:GJQ55_02360"/>
<dbReference type="InterPro" id="IPR018151">
    <property type="entry name" value="TF_GreA/GreB_CS"/>
</dbReference>
<dbReference type="Proteomes" id="UP000596074">
    <property type="component" value="Chromosome"/>
</dbReference>
<reference evidence="1 2" key="1">
    <citation type="submission" date="2019-11" db="EMBL/GenBank/DDBJ databases">
        <title>Venatorbacter sp. nov. a predator of Campylobacter and other Gram-negative bacteria.</title>
        <authorList>
            <person name="Saeedi A."/>
            <person name="Cummings N.J."/>
            <person name="Connerton I.F."/>
            <person name="Connerton P.L."/>
        </authorList>
    </citation>
    <scope>NUCLEOTIDE SEQUENCE [LARGE SCALE GENOMIC DNA]</scope>
    <source>
        <strain evidence="1">XL5</strain>
    </source>
</reference>
<dbReference type="InterPro" id="IPR036953">
    <property type="entry name" value="GreA/GreB_C_sf"/>
</dbReference>
<dbReference type="InterPro" id="IPR001437">
    <property type="entry name" value="Tscrpt_elong_fac_GreA/B_C"/>
</dbReference>
<dbReference type="SUPFAM" id="SSF54534">
    <property type="entry name" value="FKBP-like"/>
    <property type="match status" value="1"/>
</dbReference>
<sequence>MFPLVSSSFRQVDQRVWHHLLTTTAFSATRPERVADTRTCSNKPLPNQPTIRINSLIVLQARERFSVVLTLPADANPDKHRISVRSPLGAALLGLQAGDRCTVAVEGIRSTFTVIQVIH</sequence>
<dbReference type="RefSeq" id="WP_228345917.1">
    <property type="nucleotide sequence ID" value="NZ_CP045550.1"/>
</dbReference>
<dbReference type="Gene3D" id="3.10.50.30">
    <property type="entry name" value="Transcription elongation factor, GreA/GreB, C-terminal domain"/>
    <property type="match status" value="1"/>
</dbReference>
<name>A0A9E8FQP1_9GAMM</name>
<protein>
    <submittedName>
        <fullName evidence="1">Uncharacterized protein</fullName>
    </submittedName>
</protein>
<organism evidence="1 2">
    <name type="scientific">Venatoribacter cucullus</name>
    <dbReference type="NCBI Taxonomy" id="2661630"/>
    <lineage>
        <taxon>Bacteria</taxon>
        <taxon>Pseudomonadati</taxon>
        <taxon>Pseudomonadota</taxon>
        <taxon>Gammaproteobacteria</taxon>
        <taxon>Oceanospirillales</taxon>
        <taxon>Oceanospirillaceae</taxon>
        <taxon>Venatoribacter</taxon>
    </lineage>
</organism>
<dbReference type="PROSITE" id="PS00830">
    <property type="entry name" value="GREAB_2"/>
    <property type="match status" value="1"/>
</dbReference>
<proteinExistence type="predicted"/>
<dbReference type="AlphaFoldDB" id="A0A9E8FQP1"/>
<dbReference type="Pfam" id="PF01272">
    <property type="entry name" value="GreA_GreB"/>
    <property type="match status" value="1"/>
</dbReference>
<dbReference type="GO" id="GO:0032784">
    <property type="term" value="P:regulation of DNA-templated transcription elongation"/>
    <property type="evidence" value="ECO:0007669"/>
    <property type="project" value="InterPro"/>
</dbReference>
<accession>A0A9E8FQP1</accession>
<dbReference type="GO" id="GO:0003677">
    <property type="term" value="F:DNA binding"/>
    <property type="evidence" value="ECO:0007669"/>
    <property type="project" value="InterPro"/>
</dbReference>
<evidence type="ECO:0000313" key="1">
    <source>
        <dbReference type="EMBL" id="QQD23392.1"/>
    </source>
</evidence>
<gene>
    <name evidence="1" type="ORF">GJQ55_02360</name>
</gene>